<organism evidence="1">
    <name type="scientific">Darwinula stevensoni</name>
    <dbReference type="NCBI Taxonomy" id="69355"/>
    <lineage>
        <taxon>Eukaryota</taxon>
        <taxon>Metazoa</taxon>
        <taxon>Ecdysozoa</taxon>
        <taxon>Arthropoda</taxon>
        <taxon>Crustacea</taxon>
        <taxon>Oligostraca</taxon>
        <taxon>Ostracoda</taxon>
        <taxon>Podocopa</taxon>
        <taxon>Podocopida</taxon>
        <taxon>Darwinulocopina</taxon>
        <taxon>Darwinuloidea</taxon>
        <taxon>Darwinulidae</taxon>
        <taxon>Darwinula</taxon>
    </lineage>
</organism>
<sequence>MIEEGLNLTLAGWGATASGLFNDHLQKGIVHPVPEDVSCPEVDDFLDLNTQFCAGKDRDDATVCQVGYPVYFQD</sequence>
<accession>A0A7R9AGQ8</accession>
<proteinExistence type="predicted"/>
<dbReference type="EMBL" id="LR905737">
    <property type="protein sequence ID" value="CAD7253621.1"/>
    <property type="molecule type" value="Genomic_DNA"/>
</dbReference>
<dbReference type="Proteomes" id="UP000677054">
    <property type="component" value="Unassembled WGS sequence"/>
</dbReference>
<gene>
    <name evidence="1" type="ORF">DSTB1V02_LOCUS13369</name>
</gene>
<dbReference type="SUPFAM" id="SSF50494">
    <property type="entry name" value="Trypsin-like serine proteases"/>
    <property type="match status" value="1"/>
</dbReference>
<dbReference type="Gene3D" id="2.40.10.10">
    <property type="entry name" value="Trypsin-like serine proteases"/>
    <property type="match status" value="1"/>
</dbReference>
<evidence type="ECO:0000313" key="1">
    <source>
        <dbReference type="EMBL" id="CAD7253621.1"/>
    </source>
</evidence>
<keyword evidence="2" id="KW-1185">Reference proteome</keyword>
<dbReference type="InterPro" id="IPR009003">
    <property type="entry name" value="Peptidase_S1_PA"/>
</dbReference>
<dbReference type="InterPro" id="IPR043504">
    <property type="entry name" value="Peptidase_S1_PA_chymotrypsin"/>
</dbReference>
<dbReference type="AlphaFoldDB" id="A0A7R9AGQ8"/>
<name>A0A7R9AGQ8_9CRUS</name>
<evidence type="ECO:0000313" key="2">
    <source>
        <dbReference type="Proteomes" id="UP000677054"/>
    </source>
</evidence>
<protein>
    <submittedName>
        <fullName evidence="1">Uncharacterized protein</fullName>
    </submittedName>
</protein>
<reference evidence="1" key="1">
    <citation type="submission" date="2020-11" db="EMBL/GenBank/DDBJ databases">
        <authorList>
            <person name="Tran Van P."/>
        </authorList>
    </citation>
    <scope>NUCLEOTIDE SEQUENCE</scope>
</reference>
<dbReference type="EMBL" id="CAJPEV010006220">
    <property type="protein sequence ID" value="CAG0903955.1"/>
    <property type="molecule type" value="Genomic_DNA"/>
</dbReference>